<name>A0ABY8EK02_MALFU</name>
<feature type="region of interest" description="Disordered" evidence="1">
    <location>
        <begin position="19"/>
        <end position="60"/>
    </location>
</feature>
<feature type="compositionally biased region" description="Basic and acidic residues" evidence="1">
    <location>
        <begin position="19"/>
        <end position="35"/>
    </location>
</feature>
<keyword evidence="3" id="KW-1185">Reference proteome</keyword>
<dbReference type="Proteomes" id="UP000818624">
    <property type="component" value="Chromosome 1"/>
</dbReference>
<sequence length="437" mass="47960">MTVGWKSYADIVRARTQDLFRKTSESEGATSRDGEAATQPAQPEATLAKPVESASTKHAPFPEISEAKLKSVFASVAPSGTSQAACVRSALREMECMFCMPNTVAYRMDPCLLNQKSNTSEGYWLLAELLRRVAVESKDPLPALTGGGDEAMGAPGSDGARSLPMRSSRAYEPYDVYAAVERKDIDTIMAIRDANFALLLGGDDARTPLEYAISLGPEYERVSLFLAGALSRFVNNLPNEMQNADPATLAVLRKVRANLKLAIDHSLGREQTSLVASYIQILVMAEGQQWVTQSARAVAYELRSRASADPYAPRPTQVARDIVGRFLTQNLRTRRERDHYVVAAIEDYIANAASDLVLLALWDCVRGTDDPLPDYAFARDDRLSVAFVDAMTSAMHQGERRPHRIWVQAQRAAEALQGGLRGRTAHERLALLAQIVD</sequence>
<reference evidence="2 3" key="1">
    <citation type="journal article" date="2020" name="Elife">
        <title>Loss of centromere function drives karyotype evolution in closely related Malassezia species.</title>
        <authorList>
            <person name="Sankaranarayanan S.R."/>
            <person name="Ianiri G."/>
            <person name="Coelho M.A."/>
            <person name="Reza M.H."/>
            <person name="Thimmappa B.C."/>
            <person name="Ganguly P."/>
            <person name="Vadnala R.N."/>
            <person name="Sun S."/>
            <person name="Siddharthan R."/>
            <person name="Tellgren-Roth C."/>
            <person name="Dawson T.L."/>
            <person name="Heitman J."/>
            <person name="Sanyal K."/>
        </authorList>
    </citation>
    <scope>NUCLEOTIDE SEQUENCE [LARGE SCALE GENOMIC DNA]</scope>
    <source>
        <strain evidence="2">CBS14141</strain>
    </source>
</reference>
<dbReference type="EMBL" id="CP046234">
    <property type="protein sequence ID" value="WFD45876.1"/>
    <property type="molecule type" value="Genomic_DNA"/>
</dbReference>
<evidence type="ECO:0000256" key="1">
    <source>
        <dbReference type="SAM" id="MobiDB-lite"/>
    </source>
</evidence>
<accession>A0ABY8EK02</accession>
<organism evidence="2 3">
    <name type="scientific">Malassezia furfur</name>
    <name type="common">Pityriasis versicolor infection agent</name>
    <name type="synonym">Pityrosporum furfur</name>
    <dbReference type="NCBI Taxonomy" id="55194"/>
    <lineage>
        <taxon>Eukaryota</taxon>
        <taxon>Fungi</taxon>
        <taxon>Dikarya</taxon>
        <taxon>Basidiomycota</taxon>
        <taxon>Ustilaginomycotina</taxon>
        <taxon>Malasseziomycetes</taxon>
        <taxon>Malasseziales</taxon>
        <taxon>Malasseziaceae</taxon>
        <taxon>Malassezia</taxon>
    </lineage>
</organism>
<gene>
    <name evidence="2" type="ORF">GLX27_000501</name>
</gene>
<evidence type="ECO:0000313" key="2">
    <source>
        <dbReference type="EMBL" id="WFD45876.1"/>
    </source>
</evidence>
<proteinExistence type="predicted"/>
<evidence type="ECO:0000313" key="3">
    <source>
        <dbReference type="Proteomes" id="UP000818624"/>
    </source>
</evidence>
<feature type="region of interest" description="Disordered" evidence="1">
    <location>
        <begin position="141"/>
        <end position="164"/>
    </location>
</feature>
<protein>
    <submittedName>
        <fullName evidence="2">Uncharacterized protein</fullName>
    </submittedName>
</protein>